<dbReference type="EMBL" id="JAZHXI010000001">
    <property type="protein sequence ID" value="KAL2075409.1"/>
    <property type="molecule type" value="Genomic_DNA"/>
</dbReference>
<sequence>MILPKASLAAEETSAKAYLGSLTYHSEASYDGKSRSGTVNTILFIQASRTYFPGPVAQVNNAAPEPLSPFVTPTARSRR</sequence>
<organism evidence="1 2">
    <name type="scientific">Oculimacula yallundae</name>
    <dbReference type="NCBI Taxonomy" id="86028"/>
    <lineage>
        <taxon>Eukaryota</taxon>
        <taxon>Fungi</taxon>
        <taxon>Dikarya</taxon>
        <taxon>Ascomycota</taxon>
        <taxon>Pezizomycotina</taxon>
        <taxon>Leotiomycetes</taxon>
        <taxon>Helotiales</taxon>
        <taxon>Ploettnerulaceae</taxon>
        <taxon>Oculimacula</taxon>
    </lineage>
</organism>
<accession>A0ABR4D258</accession>
<proteinExistence type="predicted"/>
<evidence type="ECO:0000313" key="1">
    <source>
        <dbReference type="EMBL" id="KAL2075409.1"/>
    </source>
</evidence>
<protein>
    <submittedName>
        <fullName evidence="1">Uncharacterized protein</fullName>
    </submittedName>
</protein>
<dbReference type="Proteomes" id="UP001595075">
    <property type="component" value="Unassembled WGS sequence"/>
</dbReference>
<evidence type="ECO:0000313" key="2">
    <source>
        <dbReference type="Proteomes" id="UP001595075"/>
    </source>
</evidence>
<keyword evidence="2" id="KW-1185">Reference proteome</keyword>
<gene>
    <name evidence="1" type="ORF">VTL71DRAFT_352</name>
</gene>
<reference evidence="1 2" key="1">
    <citation type="journal article" date="2024" name="Commun. Biol.">
        <title>Comparative genomic analysis of thermophilic fungi reveals convergent evolutionary adaptations and gene losses.</title>
        <authorList>
            <person name="Steindorff A.S."/>
            <person name="Aguilar-Pontes M.V."/>
            <person name="Robinson A.J."/>
            <person name="Andreopoulos B."/>
            <person name="LaButti K."/>
            <person name="Kuo A."/>
            <person name="Mondo S."/>
            <person name="Riley R."/>
            <person name="Otillar R."/>
            <person name="Haridas S."/>
            <person name="Lipzen A."/>
            <person name="Grimwood J."/>
            <person name="Schmutz J."/>
            <person name="Clum A."/>
            <person name="Reid I.D."/>
            <person name="Moisan M.C."/>
            <person name="Butler G."/>
            <person name="Nguyen T.T.M."/>
            <person name="Dewar K."/>
            <person name="Conant G."/>
            <person name="Drula E."/>
            <person name="Henrissat B."/>
            <person name="Hansel C."/>
            <person name="Singer S."/>
            <person name="Hutchinson M.I."/>
            <person name="de Vries R.P."/>
            <person name="Natvig D.O."/>
            <person name="Powell A.J."/>
            <person name="Tsang A."/>
            <person name="Grigoriev I.V."/>
        </authorList>
    </citation>
    <scope>NUCLEOTIDE SEQUENCE [LARGE SCALE GENOMIC DNA]</scope>
    <source>
        <strain evidence="1 2">CBS 494.80</strain>
    </source>
</reference>
<comment type="caution">
    <text evidence="1">The sequence shown here is derived from an EMBL/GenBank/DDBJ whole genome shotgun (WGS) entry which is preliminary data.</text>
</comment>
<name>A0ABR4D258_9HELO</name>
<feature type="non-terminal residue" evidence="1">
    <location>
        <position position="79"/>
    </location>
</feature>